<dbReference type="RefSeq" id="WP_055652794.1">
    <property type="nucleotide sequence ID" value="NZ_CABIXC010000001.1"/>
</dbReference>
<keyword evidence="6" id="KW-0732">Signal</keyword>
<feature type="compositionally biased region" description="Polar residues" evidence="5">
    <location>
        <begin position="247"/>
        <end position="258"/>
    </location>
</feature>
<dbReference type="InterPro" id="IPR000064">
    <property type="entry name" value="NLP_P60_dom"/>
</dbReference>
<dbReference type="InterPro" id="IPR051794">
    <property type="entry name" value="PG_Endopeptidase_C40"/>
</dbReference>
<evidence type="ECO:0000313" key="9">
    <source>
        <dbReference type="Proteomes" id="UP000095651"/>
    </source>
</evidence>
<dbReference type="InterPro" id="IPR038765">
    <property type="entry name" value="Papain-like_cys_pep_sf"/>
</dbReference>
<feature type="signal peptide" evidence="6">
    <location>
        <begin position="1"/>
        <end position="28"/>
    </location>
</feature>
<dbReference type="Pfam" id="PF00877">
    <property type="entry name" value="NLPC_P60"/>
    <property type="match status" value="1"/>
</dbReference>
<accession>A0A173XGY4</accession>
<name>A0A173XGY4_9FIRM</name>
<evidence type="ECO:0000313" key="8">
    <source>
        <dbReference type="EMBL" id="CUN50560.1"/>
    </source>
</evidence>
<dbReference type="GO" id="GO:0006508">
    <property type="term" value="P:proteolysis"/>
    <property type="evidence" value="ECO:0007669"/>
    <property type="project" value="UniProtKB-KW"/>
</dbReference>
<dbReference type="PANTHER" id="PTHR47359">
    <property type="entry name" value="PEPTIDOGLYCAN DL-ENDOPEPTIDASE CWLO"/>
    <property type="match status" value="1"/>
</dbReference>
<feature type="chain" id="PRO_5008015440" evidence="6">
    <location>
        <begin position="29"/>
        <end position="609"/>
    </location>
</feature>
<sequence>MKRNRTVRNQTISAIFMALVGTAIHAGAQSYLSSYDIPENKPARPVVSRPPVVPEETKPVETVPETEAEEVFSPSLAALNLAYLYPEGADRTDAQNSLAGQILRELSVKDSEWLASIYDLSNRKPAEAAAKLGLPADRVRGLYNPLDESQTEDNPDSWLLSEWSRIDMVFTDENGNRIMADSNIKEIMAMANTYFYYTDPEDSDAFLNYVLNLWDKSHSIHYSIGEVYYCDGCLEEASGDTEASEVAGTTGSGENPENASGDGLTGSGETESGADGTAAASDADHIQATPEPAEIGPGVPSASETTVYGAEDGTGSEMAEGAAEAGEQETKAEIGPGIALMEASKAAETETAEETNKEEETDKEEKMPLTKCPGHVDLHITATVTGASSSEKSLFSIAEGVAAAEPKAGFPGWTEEHKNAVRELAAQDWKTAYGLTVSSTYISNPLSQSEMEYYLSLLPADISLERRRLIRYALSSVGKVPYYWGGKPSAPDYDGNHFGSLTAADEKGRTMKGLDCSGWISWVYWSALGKRLQAESTDGLAGCGTAVAREDLKPGDIIVRLGDEGHVVMFLSWESEDRMKVVHESSGSVNNVTISTMQASWPYYRKLID</sequence>
<feature type="compositionally biased region" description="Low complexity" evidence="5">
    <location>
        <begin position="268"/>
        <end position="281"/>
    </location>
</feature>
<dbReference type="SUPFAM" id="SSF54001">
    <property type="entry name" value="Cysteine proteinases"/>
    <property type="match status" value="1"/>
</dbReference>
<comment type="similarity">
    <text evidence="1">Belongs to the peptidase C40 family.</text>
</comment>
<feature type="region of interest" description="Disordered" evidence="5">
    <location>
        <begin position="345"/>
        <end position="371"/>
    </location>
</feature>
<dbReference type="EMBL" id="CYZE01000001">
    <property type="protein sequence ID" value="CUN50560.1"/>
    <property type="molecule type" value="Genomic_DNA"/>
</dbReference>
<dbReference type="Gene3D" id="3.90.1720.10">
    <property type="entry name" value="endopeptidase domain like (from Nostoc punctiforme)"/>
    <property type="match status" value="1"/>
</dbReference>
<feature type="region of interest" description="Disordered" evidence="5">
    <location>
        <begin position="43"/>
        <end position="69"/>
    </location>
</feature>
<dbReference type="Proteomes" id="UP000095651">
    <property type="component" value="Unassembled WGS sequence"/>
</dbReference>
<feature type="region of interest" description="Disordered" evidence="5">
    <location>
        <begin position="241"/>
        <end position="330"/>
    </location>
</feature>
<evidence type="ECO:0000259" key="7">
    <source>
        <dbReference type="PROSITE" id="PS51935"/>
    </source>
</evidence>
<feature type="compositionally biased region" description="Low complexity" evidence="5">
    <location>
        <begin position="313"/>
        <end position="325"/>
    </location>
</feature>
<evidence type="ECO:0000256" key="5">
    <source>
        <dbReference type="SAM" id="MobiDB-lite"/>
    </source>
</evidence>
<dbReference type="AlphaFoldDB" id="A0A173XGY4"/>
<feature type="domain" description="NlpC/P60" evidence="7">
    <location>
        <begin position="463"/>
        <end position="609"/>
    </location>
</feature>
<proteinExistence type="inferred from homology"/>
<dbReference type="GO" id="GO:0008234">
    <property type="term" value="F:cysteine-type peptidase activity"/>
    <property type="evidence" value="ECO:0007669"/>
    <property type="project" value="UniProtKB-KW"/>
</dbReference>
<dbReference type="PROSITE" id="PS51935">
    <property type="entry name" value="NLPC_P60"/>
    <property type="match status" value="1"/>
</dbReference>
<evidence type="ECO:0000256" key="2">
    <source>
        <dbReference type="ARBA" id="ARBA00022670"/>
    </source>
</evidence>
<keyword evidence="4" id="KW-0788">Thiol protease</keyword>
<keyword evidence="2" id="KW-0645">Protease</keyword>
<evidence type="ECO:0000256" key="6">
    <source>
        <dbReference type="SAM" id="SignalP"/>
    </source>
</evidence>
<reference evidence="8 9" key="1">
    <citation type="submission" date="2015-09" db="EMBL/GenBank/DDBJ databases">
        <authorList>
            <consortium name="Pathogen Informatics"/>
        </authorList>
    </citation>
    <scope>NUCLEOTIDE SEQUENCE [LARGE SCALE GENOMIC DNA]</scope>
    <source>
        <strain evidence="8 9">2789STDY5608850</strain>
    </source>
</reference>
<keyword evidence="3 8" id="KW-0378">Hydrolase</keyword>
<gene>
    <name evidence="8" type="primary">Spr_1</name>
    <name evidence="8" type="ORF">ERS852407_00397</name>
</gene>
<protein>
    <submittedName>
        <fullName evidence="8">Cell wall-associated hydrolase</fullName>
    </submittedName>
</protein>
<evidence type="ECO:0000256" key="3">
    <source>
        <dbReference type="ARBA" id="ARBA00022801"/>
    </source>
</evidence>
<feature type="compositionally biased region" description="Basic and acidic residues" evidence="5">
    <location>
        <begin position="354"/>
        <end position="371"/>
    </location>
</feature>
<organism evidence="8 9">
    <name type="scientific">Hungatella hathewayi</name>
    <dbReference type="NCBI Taxonomy" id="154046"/>
    <lineage>
        <taxon>Bacteria</taxon>
        <taxon>Bacillati</taxon>
        <taxon>Bacillota</taxon>
        <taxon>Clostridia</taxon>
        <taxon>Lachnospirales</taxon>
        <taxon>Lachnospiraceae</taxon>
        <taxon>Hungatella</taxon>
    </lineage>
</organism>
<evidence type="ECO:0000256" key="1">
    <source>
        <dbReference type="ARBA" id="ARBA00007074"/>
    </source>
</evidence>
<evidence type="ECO:0000256" key="4">
    <source>
        <dbReference type="ARBA" id="ARBA00022807"/>
    </source>
</evidence>
<dbReference type="PANTHER" id="PTHR47359:SF3">
    <property type="entry name" value="NLP_P60 DOMAIN-CONTAINING PROTEIN-RELATED"/>
    <property type="match status" value="1"/>
</dbReference>